<protein>
    <submittedName>
        <fullName evidence="2">5-methylcytosine-specific restriction enzyme B</fullName>
        <ecNumber evidence="2">3.1.21.-</ecNumber>
    </submittedName>
</protein>
<dbReference type="EMBL" id="RJPM01000002">
    <property type="protein sequence ID" value="RSJ76787.1"/>
    <property type="molecule type" value="Genomic_DNA"/>
</dbReference>
<accession>A0A3R9MHW8</accession>
<dbReference type="PANTHER" id="PTHR37291">
    <property type="entry name" value="5-METHYLCYTOSINE-SPECIFIC RESTRICTION ENZYME B"/>
    <property type="match status" value="1"/>
</dbReference>
<dbReference type="GO" id="GO:0016887">
    <property type="term" value="F:ATP hydrolysis activity"/>
    <property type="evidence" value="ECO:0007669"/>
    <property type="project" value="InterPro"/>
</dbReference>
<dbReference type="GO" id="GO:0005524">
    <property type="term" value="F:ATP binding"/>
    <property type="evidence" value="ECO:0007669"/>
    <property type="project" value="InterPro"/>
</dbReference>
<reference evidence="2 3" key="1">
    <citation type="submission" date="2018-11" db="EMBL/GenBank/DDBJ databases">
        <title>Species Designations Belie Phenotypic and Genotypic Heterogeneity in Oral Streptococci.</title>
        <authorList>
            <person name="Velsko I."/>
        </authorList>
    </citation>
    <scope>NUCLEOTIDE SEQUENCE [LARGE SCALE GENOMIC DNA]</scope>
    <source>
        <strain evidence="2 3">BCA6</strain>
    </source>
</reference>
<evidence type="ECO:0000313" key="3">
    <source>
        <dbReference type="Proteomes" id="UP000272213"/>
    </source>
</evidence>
<keyword evidence="2" id="KW-0378">Hydrolase</keyword>
<gene>
    <name evidence="2" type="primary">mcrB</name>
    <name evidence="2" type="ORF">D8798_02995</name>
</gene>
<dbReference type="PANTHER" id="PTHR37291:SF1">
    <property type="entry name" value="TYPE IV METHYL-DIRECTED RESTRICTION ENZYME ECOKMCRB SUBUNIT"/>
    <property type="match status" value="1"/>
</dbReference>
<feature type="domain" description="AAA+ ATPase" evidence="1">
    <location>
        <begin position="175"/>
        <end position="373"/>
    </location>
</feature>
<dbReference type="EC" id="3.1.21.-" evidence="2"/>
<sequence length="532" mass="61742">MDTEGIIEDLKKEFRNLLKDKGIKISDKKSKIGKYKRDQTYYISVSREKLKYDVPFIRFASFTPKAREGFPESSNYIVVIFFNTKIDFSSTYMIVPTAHLDQFDNNIKQQKSGFCFENTSGKSYFFSMTDENKTKNLNDIKQFLRNLNNLDNGEEEKNMSENEQIITYNHEKCLSSLNTILYGPPGTGKTYNSIKYAVDTIDDKYSQDGTKTYSDYVKKFNQLKADGQIAFTTFHQSYGYEEFIEGIKPFLGKRGLRRGRSDLNYKISDGVFKEFCNKAASDESNKYVFIIDEINRGNISKIFGELITLIEDSKRSEKEEEMSVTLPYSQEEFSVPKNVYILGTMNTADRSIALMDTALRRRFEFIEMMPDIRLLKDVIVKDNKDSKDNKNNKEIDIQKMLEKMNQRIEVLYDREHTLGHAFFMPLKNEKKATIDQLASIFKNKILPLLQEYFYEDYEKIMLVLGIDTQNKETKKFISVKSNGDLFKNSPDIDLNPTYQINEEAFQTPDNYMTIYGGASNEEAADETKDSDS</sequence>
<dbReference type="InterPro" id="IPR011704">
    <property type="entry name" value="ATPase_dyneun-rel_AAA"/>
</dbReference>
<proteinExistence type="predicted"/>
<dbReference type="Pfam" id="PF07728">
    <property type="entry name" value="AAA_5"/>
    <property type="match status" value="1"/>
</dbReference>
<evidence type="ECO:0000313" key="2">
    <source>
        <dbReference type="EMBL" id="RSJ76787.1"/>
    </source>
</evidence>
<dbReference type="InterPro" id="IPR003593">
    <property type="entry name" value="AAA+_ATPase"/>
</dbReference>
<dbReference type="InterPro" id="IPR027417">
    <property type="entry name" value="P-loop_NTPase"/>
</dbReference>
<dbReference type="Proteomes" id="UP000272213">
    <property type="component" value="Unassembled WGS sequence"/>
</dbReference>
<dbReference type="AlphaFoldDB" id="A0A3R9MHW8"/>
<comment type="caution">
    <text evidence="2">The sequence shown here is derived from an EMBL/GenBank/DDBJ whole genome shotgun (WGS) entry which is preliminary data.</text>
</comment>
<evidence type="ECO:0000259" key="1">
    <source>
        <dbReference type="SMART" id="SM00382"/>
    </source>
</evidence>
<dbReference type="InterPro" id="IPR052934">
    <property type="entry name" value="Methyl-DNA_Rec/Restrict_Enz"/>
</dbReference>
<dbReference type="Gene3D" id="3.40.50.300">
    <property type="entry name" value="P-loop containing nucleotide triphosphate hydrolases"/>
    <property type="match status" value="1"/>
</dbReference>
<dbReference type="SMART" id="SM00382">
    <property type="entry name" value="AAA"/>
    <property type="match status" value="1"/>
</dbReference>
<organism evidence="2 3">
    <name type="scientific">Streptococcus cristatus</name>
    <dbReference type="NCBI Taxonomy" id="45634"/>
    <lineage>
        <taxon>Bacteria</taxon>
        <taxon>Bacillati</taxon>
        <taxon>Bacillota</taxon>
        <taxon>Bacilli</taxon>
        <taxon>Lactobacillales</taxon>
        <taxon>Streptococcaceae</taxon>
        <taxon>Streptococcus</taxon>
    </lineage>
</organism>
<dbReference type="SUPFAM" id="SSF52540">
    <property type="entry name" value="P-loop containing nucleoside triphosphate hydrolases"/>
    <property type="match status" value="1"/>
</dbReference>
<name>A0A3R9MHW8_STRCR</name>
<dbReference type="RefSeq" id="WP_125382161.1">
    <property type="nucleotide sequence ID" value="NZ_RJPM01000002.1"/>
</dbReference>